<dbReference type="HOGENOM" id="CLU_2688839_0_0_1"/>
<dbReference type="VEuPathDB" id="FungiDB:PLEOSDRAFT_158419"/>
<organism evidence="1 2">
    <name type="scientific">Pleurotus ostreatus (strain PC15)</name>
    <name type="common">Oyster mushroom</name>
    <dbReference type="NCBI Taxonomy" id="1137138"/>
    <lineage>
        <taxon>Eukaryota</taxon>
        <taxon>Fungi</taxon>
        <taxon>Dikarya</taxon>
        <taxon>Basidiomycota</taxon>
        <taxon>Agaricomycotina</taxon>
        <taxon>Agaricomycetes</taxon>
        <taxon>Agaricomycetidae</taxon>
        <taxon>Agaricales</taxon>
        <taxon>Pleurotineae</taxon>
        <taxon>Pleurotaceae</taxon>
        <taxon>Pleurotus</taxon>
    </lineage>
</organism>
<dbReference type="Proteomes" id="UP000027073">
    <property type="component" value="Unassembled WGS sequence"/>
</dbReference>
<name>A0A067NVR7_PLEO1</name>
<evidence type="ECO:0000313" key="1">
    <source>
        <dbReference type="EMBL" id="KDQ27706.1"/>
    </source>
</evidence>
<reference evidence="2" key="1">
    <citation type="journal article" date="2014" name="Proc. Natl. Acad. Sci. U.S.A.">
        <title>Extensive sampling of basidiomycete genomes demonstrates inadequacy of the white-rot/brown-rot paradigm for wood decay fungi.</title>
        <authorList>
            <person name="Riley R."/>
            <person name="Salamov A.A."/>
            <person name="Brown D.W."/>
            <person name="Nagy L.G."/>
            <person name="Floudas D."/>
            <person name="Held B.W."/>
            <person name="Levasseur A."/>
            <person name="Lombard V."/>
            <person name="Morin E."/>
            <person name="Otillar R."/>
            <person name="Lindquist E.A."/>
            <person name="Sun H."/>
            <person name="LaButti K.M."/>
            <person name="Schmutz J."/>
            <person name="Jabbour D."/>
            <person name="Luo H."/>
            <person name="Baker S.E."/>
            <person name="Pisabarro A.G."/>
            <person name="Walton J.D."/>
            <person name="Blanchette R.A."/>
            <person name="Henrissat B."/>
            <person name="Martin F."/>
            <person name="Cullen D."/>
            <person name="Hibbett D.S."/>
            <person name="Grigoriev I.V."/>
        </authorList>
    </citation>
    <scope>NUCLEOTIDE SEQUENCE [LARGE SCALE GENOMIC DNA]</scope>
    <source>
        <strain evidence="2">PC15</strain>
    </source>
</reference>
<sequence>MIRRSPTQIDMTDLDVQDIREHIALELAQENQAKVRAAAEANAAVFADAAAAASRAMEKERRLGIRYYINYMKQ</sequence>
<accession>A0A067NVR7</accession>
<dbReference type="OrthoDB" id="3041588at2759"/>
<gene>
    <name evidence="1" type="ORF">PLEOSDRAFT_158419</name>
</gene>
<proteinExistence type="predicted"/>
<evidence type="ECO:0000313" key="2">
    <source>
        <dbReference type="Proteomes" id="UP000027073"/>
    </source>
</evidence>
<protein>
    <submittedName>
        <fullName evidence="1">Uncharacterized protein</fullName>
    </submittedName>
</protein>
<dbReference type="EMBL" id="KL198008">
    <property type="protein sequence ID" value="KDQ27706.1"/>
    <property type="molecule type" value="Genomic_DNA"/>
</dbReference>
<dbReference type="AlphaFoldDB" id="A0A067NVR7"/>
<dbReference type="InParanoid" id="A0A067NVR7"/>